<name>A0A0A9BUX0_ARUDO</name>
<organism evidence="1">
    <name type="scientific">Arundo donax</name>
    <name type="common">Giant reed</name>
    <name type="synonym">Donax arundinaceus</name>
    <dbReference type="NCBI Taxonomy" id="35708"/>
    <lineage>
        <taxon>Eukaryota</taxon>
        <taxon>Viridiplantae</taxon>
        <taxon>Streptophyta</taxon>
        <taxon>Embryophyta</taxon>
        <taxon>Tracheophyta</taxon>
        <taxon>Spermatophyta</taxon>
        <taxon>Magnoliopsida</taxon>
        <taxon>Liliopsida</taxon>
        <taxon>Poales</taxon>
        <taxon>Poaceae</taxon>
        <taxon>PACMAD clade</taxon>
        <taxon>Arundinoideae</taxon>
        <taxon>Arundineae</taxon>
        <taxon>Arundo</taxon>
    </lineage>
</organism>
<dbReference type="AlphaFoldDB" id="A0A0A9BUX0"/>
<reference evidence="1" key="2">
    <citation type="journal article" date="2015" name="Data Brief">
        <title>Shoot transcriptome of the giant reed, Arundo donax.</title>
        <authorList>
            <person name="Barrero R.A."/>
            <person name="Guerrero F.D."/>
            <person name="Moolhuijzen P."/>
            <person name="Goolsby J.A."/>
            <person name="Tidwell J."/>
            <person name="Bellgard S.E."/>
            <person name="Bellgard M.I."/>
        </authorList>
    </citation>
    <scope>NUCLEOTIDE SEQUENCE</scope>
    <source>
        <tissue evidence="1">Shoot tissue taken approximately 20 cm above the soil surface</tissue>
    </source>
</reference>
<accession>A0A0A9BUX0</accession>
<proteinExistence type="predicted"/>
<dbReference type="EMBL" id="GBRH01232925">
    <property type="protein sequence ID" value="JAD64970.1"/>
    <property type="molecule type" value="Transcribed_RNA"/>
</dbReference>
<sequence>MSGTTRAALALRTVSPCHGYFSACTVVARSWLLGQFRMRH</sequence>
<protein>
    <submittedName>
        <fullName evidence="1">Uncharacterized protein</fullName>
    </submittedName>
</protein>
<reference evidence="1" key="1">
    <citation type="submission" date="2014-09" db="EMBL/GenBank/DDBJ databases">
        <authorList>
            <person name="Magalhaes I.L.F."/>
            <person name="Oliveira U."/>
            <person name="Santos F.R."/>
            <person name="Vidigal T.H.D.A."/>
            <person name="Brescovit A.D."/>
            <person name="Santos A.J."/>
        </authorList>
    </citation>
    <scope>NUCLEOTIDE SEQUENCE</scope>
    <source>
        <tissue evidence="1">Shoot tissue taken approximately 20 cm above the soil surface</tissue>
    </source>
</reference>
<evidence type="ECO:0000313" key="1">
    <source>
        <dbReference type="EMBL" id="JAD64970.1"/>
    </source>
</evidence>